<evidence type="ECO:0000313" key="4">
    <source>
        <dbReference type="EMBL" id="MQY20855.1"/>
    </source>
</evidence>
<dbReference type="InterPro" id="IPR012349">
    <property type="entry name" value="Split_barrel_FMN-bd"/>
</dbReference>
<dbReference type="GO" id="GO:0005829">
    <property type="term" value="C:cytosol"/>
    <property type="evidence" value="ECO:0007669"/>
    <property type="project" value="TreeGrafter"/>
</dbReference>
<proteinExistence type="predicted"/>
<comment type="caution">
    <text evidence="4">The sequence shown here is derived from an EMBL/GenBank/DDBJ whole genome shotgun (WGS) entry which is preliminary data.</text>
</comment>
<reference evidence="4 5" key="1">
    <citation type="submission" date="2019-10" db="EMBL/GenBank/DDBJ databases">
        <title>Nocardia macrotermitis sp. nov. and Nocardia aurantia sp. nov., isolated from the gut of fungus growing-termite Macrotermes natalensis.</title>
        <authorList>
            <person name="Benndorf R."/>
            <person name="Schwitalla J."/>
            <person name="Martin K."/>
            <person name="De Beer W."/>
            <person name="Kaster A.-K."/>
            <person name="Vollmers J."/>
            <person name="Poulsen M."/>
            <person name="Beemelmanns C."/>
        </authorList>
    </citation>
    <scope>NUCLEOTIDE SEQUENCE [LARGE SCALE GENOMIC DNA]</scope>
    <source>
        <strain evidence="4 5">RB20</strain>
    </source>
</reference>
<keyword evidence="5" id="KW-1185">Reference proteome</keyword>
<sequence length="192" mass="21383">MIIQSEGADNRGPERDRPNLSVGGVTVSRMTIWTEFTQASPRISEVFLRRHAAAGNLCLLATTRSDGYPRISPLEPRIFEGELWLVGMPGTTKFLDLRRDPRFCLHTATLDSQVGDGDAKLFGTVREVPDAELQRRWAESLYEDTGFDLRGEKLEPFFAADITGASAVLVGDGRMEVVIWKPGEPERVVVKH</sequence>
<dbReference type="SUPFAM" id="SSF50475">
    <property type="entry name" value="FMN-binding split barrel"/>
    <property type="match status" value="1"/>
</dbReference>
<dbReference type="GO" id="GO:0016627">
    <property type="term" value="F:oxidoreductase activity, acting on the CH-CH group of donors"/>
    <property type="evidence" value="ECO:0007669"/>
    <property type="project" value="TreeGrafter"/>
</dbReference>
<dbReference type="AlphaFoldDB" id="A0A7K0D525"/>
<dbReference type="Gene3D" id="2.30.110.10">
    <property type="entry name" value="Electron Transport, Fmn-binding Protein, Chain A"/>
    <property type="match status" value="1"/>
</dbReference>
<dbReference type="EMBL" id="WEGK01000008">
    <property type="protein sequence ID" value="MQY20855.1"/>
    <property type="molecule type" value="Genomic_DNA"/>
</dbReference>
<evidence type="ECO:0000256" key="2">
    <source>
        <dbReference type="SAM" id="MobiDB-lite"/>
    </source>
</evidence>
<keyword evidence="1" id="KW-0560">Oxidoreductase</keyword>
<dbReference type="PANTHER" id="PTHR35176:SF6">
    <property type="entry name" value="HEME OXYGENASE HI_0854-RELATED"/>
    <property type="match status" value="1"/>
</dbReference>
<dbReference type="PANTHER" id="PTHR35176">
    <property type="entry name" value="HEME OXYGENASE HI_0854-RELATED"/>
    <property type="match status" value="1"/>
</dbReference>
<accession>A0A7K0D525</accession>
<evidence type="ECO:0000313" key="5">
    <source>
        <dbReference type="Proteomes" id="UP000438448"/>
    </source>
</evidence>
<dbReference type="Proteomes" id="UP000438448">
    <property type="component" value="Unassembled WGS sequence"/>
</dbReference>
<evidence type="ECO:0000259" key="3">
    <source>
        <dbReference type="Pfam" id="PF01243"/>
    </source>
</evidence>
<feature type="compositionally biased region" description="Basic and acidic residues" evidence="2">
    <location>
        <begin position="8"/>
        <end position="18"/>
    </location>
</feature>
<gene>
    <name evidence="4" type="ORF">NRB20_39630</name>
</gene>
<dbReference type="InterPro" id="IPR052019">
    <property type="entry name" value="F420H2_bilvrd_red/Heme_oxyg"/>
</dbReference>
<evidence type="ECO:0000256" key="1">
    <source>
        <dbReference type="ARBA" id="ARBA00023002"/>
    </source>
</evidence>
<dbReference type="GO" id="GO:0070967">
    <property type="term" value="F:coenzyme F420 binding"/>
    <property type="evidence" value="ECO:0007669"/>
    <property type="project" value="TreeGrafter"/>
</dbReference>
<dbReference type="InterPro" id="IPR011576">
    <property type="entry name" value="Pyridox_Oxase_N"/>
</dbReference>
<organism evidence="4 5">
    <name type="scientific">Nocardia macrotermitis</name>
    <dbReference type="NCBI Taxonomy" id="2585198"/>
    <lineage>
        <taxon>Bacteria</taxon>
        <taxon>Bacillati</taxon>
        <taxon>Actinomycetota</taxon>
        <taxon>Actinomycetes</taxon>
        <taxon>Mycobacteriales</taxon>
        <taxon>Nocardiaceae</taxon>
        <taxon>Nocardia</taxon>
    </lineage>
</organism>
<feature type="domain" description="Pyridoxamine 5'-phosphate oxidase N-terminal" evidence="3">
    <location>
        <begin position="56"/>
        <end position="145"/>
    </location>
</feature>
<name>A0A7K0D525_9NOCA</name>
<dbReference type="Pfam" id="PF01243">
    <property type="entry name" value="PNPOx_N"/>
    <property type="match status" value="1"/>
</dbReference>
<feature type="region of interest" description="Disordered" evidence="2">
    <location>
        <begin position="1"/>
        <end position="21"/>
    </location>
</feature>
<protein>
    <recommendedName>
        <fullName evidence="3">Pyridoxamine 5'-phosphate oxidase N-terminal domain-containing protein</fullName>
    </recommendedName>
</protein>